<evidence type="ECO:0000259" key="10">
    <source>
        <dbReference type="PROSITE" id="PS50878"/>
    </source>
</evidence>
<keyword evidence="6" id="KW-0378">Hydrolase</keyword>
<dbReference type="CDD" id="cd09279">
    <property type="entry name" value="RNase_HI_like"/>
    <property type="match status" value="1"/>
</dbReference>
<dbReference type="Gene3D" id="1.10.340.70">
    <property type="match status" value="1"/>
</dbReference>
<dbReference type="PROSITE" id="PS50878">
    <property type="entry name" value="RT_POL"/>
    <property type="match status" value="1"/>
</dbReference>
<dbReference type="InterPro" id="IPR002156">
    <property type="entry name" value="RNaseH_domain"/>
</dbReference>
<evidence type="ECO:0000256" key="7">
    <source>
        <dbReference type="ARBA" id="ARBA00022918"/>
    </source>
</evidence>
<dbReference type="InterPro" id="IPR001584">
    <property type="entry name" value="Integrase_cat-core"/>
</dbReference>
<dbReference type="PANTHER" id="PTHR48475">
    <property type="entry name" value="RIBONUCLEASE H"/>
    <property type="match status" value="1"/>
</dbReference>
<dbReference type="PANTHER" id="PTHR48475:SF2">
    <property type="entry name" value="RIBONUCLEASE H"/>
    <property type="match status" value="1"/>
</dbReference>
<evidence type="ECO:0000256" key="6">
    <source>
        <dbReference type="ARBA" id="ARBA00022801"/>
    </source>
</evidence>
<evidence type="ECO:0000313" key="13">
    <source>
        <dbReference type="RefSeq" id="XP_014492461.1"/>
    </source>
</evidence>
<dbReference type="Proteomes" id="UP000087766">
    <property type="component" value="Unplaced"/>
</dbReference>
<feature type="domain" description="Integrase catalytic" evidence="11">
    <location>
        <begin position="1312"/>
        <end position="1472"/>
    </location>
</feature>
<dbReference type="GO" id="GO:0003676">
    <property type="term" value="F:nucleic acid binding"/>
    <property type="evidence" value="ECO:0007669"/>
    <property type="project" value="InterPro"/>
</dbReference>
<dbReference type="GO" id="GO:0006310">
    <property type="term" value="P:DNA recombination"/>
    <property type="evidence" value="ECO:0007669"/>
    <property type="project" value="UniProtKB-KW"/>
</dbReference>
<dbReference type="GO" id="GO:0004523">
    <property type="term" value="F:RNA-DNA hybrid ribonuclease activity"/>
    <property type="evidence" value="ECO:0007669"/>
    <property type="project" value="InterPro"/>
</dbReference>
<dbReference type="SUPFAM" id="SSF53098">
    <property type="entry name" value="Ribonuclease H-like"/>
    <property type="match status" value="2"/>
</dbReference>
<feature type="compositionally biased region" description="Basic and acidic residues" evidence="9">
    <location>
        <begin position="319"/>
        <end position="332"/>
    </location>
</feature>
<dbReference type="InterPro" id="IPR036397">
    <property type="entry name" value="RNaseH_sf"/>
</dbReference>
<dbReference type="InterPro" id="IPR000477">
    <property type="entry name" value="RT_dom"/>
</dbReference>
<keyword evidence="2" id="KW-0808">Transferase</keyword>
<keyword evidence="7" id="KW-0695">RNA-directed DNA polymerase</keyword>
<organism evidence="12 13">
    <name type="scientific">Vigna radiata var. radiata</name>
    <name type="common">Mung bean</name>
    <name type="synonym">Phaseolus aureus</name>
    <dbReference type="NCBI Taxonomy" id="3916"/>
    <lineage>
        <taxon>Eukaryota</taxon>
        <taxon>Viridiplantae</taxon>
        <taxon>Streptophyta</taxon>
        <taxon>Embryophyta</taxon>
        <taxon>Tracheophyta</taxon>
        <taxon>Spermatophyta</taxon>
        <taxon>Magnoliopsida</taxon>
        <taxon>eudicotyledons</taxon>
        <taxon>Gunneridae</taxon>
        <taxon>Pentapetalae</taxon>
        <taxon>rosids</taxon>
        <taxon>fabids</taxon>
        <taxon>Fabales</taxon>
        <taxon>Fabaceae</taxon>
        <taxon>Papilionoideae</taxon>
        <taxon>50 kb inversion clade</taxon>
        <taxon>NPAAA clade</taxon>
        <taxon>indigoferoid/millettioid clade</taxon>
        <taxon>Phaseoleae</taxon>
        <taxon>Vigna</taxon>
    </lineage>
</organism>
<evidence type="ECO:0000313" key="12">
    <source>
        <dbReference type="Proteomes" id="UP000087766"/>
    </source>
</evidence>
<dbReference type="Pfam" id="PF13456">
    <property type="entry name" value="RVT_3"/>
    <property type="match status" value="1"/>
</dbReference>
<evidence type="ECO:0000256" key="4">
    <source>
        <dbReference type="ARBA" id="ARBA00022722"/>
    </source>
</evidence>
<name>A0A1S3TFA8_VIGRR</name>
<keyword evidence="12" id="KW-1185">Reference proteome</keyword>
<keyword evidence="5" id="KW-0255">Endonuclease</keyword>
<dbReference type="CDD" id="cd00303">
    <property type="entry name" value="retropepsin_like"/>
    <property type="match status" value="1"/>
</dbReference>
<dbReference type="SUPFAM" id="SSF56672">
    <property type="entry name" value="DNA/RNA polymerases"/>
    <property type="match status" value="1"/>
</dbReference>
<dbReference type="CDD" id="cd01647">
    <property type="entry name" value="RT_LTR"/>
    <property type="match status" value="1"/>
</dbReference>
<feature type="compositionally biased region" description="Basic residues" evidence="9">
    <location>
        <begin position="60"/>
        <end position="69"/>
    </location>
</feature>
<evidence type="ECO:0000259" key="11">
    <source>
        <dbReference type="PROSITE" id="PS50994"/>
    </source>
</evidence>
<dbReference type="InterPro" id="IPR005162">
    <property type="entry name" value="Retrotrans_gag_dom"/>
</dbReference>
<gene>
    <name evidence="13" type="primary">LOC106754906</name>
</gene>
<feature type="domain" description="Reverse transcriptase" evidence="10">
    <location>
        <begin position="671"/>
        <end position="856"/>
    </location>
</feature>
<accession>A0A1S3TFA8</accession>
<evidence type="ECO:0000256" key="8">
    <source>
        <dbReference type="ARBA" id="ARBA00023172"/>
    </source>
</evidence>
<dbReference type="InterPro" id="IPR012337">
    <property type="entry name" value="RNaseH-like_sf"/>
</dbReference>
<dbReference type="EC" id="2.7.7.49" evidence="1"/>
<dbReference type="Pfam" id="PF00078">
    <property type="entry name" value="RVT_1"/>
    <property type="match status" value="1"/>
</dbReference>
<feature type="region of interest" description="Disordered" evidence="9">
    <location>
        <begin position="298"/>
        <end position="366"/>
    </location>
</feature>
<dbReference type="Gene3D" id="2.40.70.10">
    <property type="entry name" value="Acid Proteases"/>
    <property type="match status" value="1"/>
</dbReference>
<dbReference type="Gene3D" id="3.10.10.10">
    <property type="entry name" value="HIV Type 1 Reverse Transcriptase, subunit A, domain 1"/>
    <property type="match status" value="1"/>
</dbReference>
<dbReference type="RefSeq" id="XP_014492461.1">
    <property type="nucleotide sequence ID" value="XM_014636975.1"/>
</dbReference>
<sequence length="1601" mass="182684">MDGTDHTELIARLQAQLEQQTQMIRQQQEAHQKLVAEIAQLKERRPETTEDNSQTGNPNHGHHNGRNNRHHDDSGLPPRSPELLPFTKEIMQAIMPDRPPPPIEKFDGTTDPEHHLRNFIDSMAFYSNSDPVKCRAFSLSLKDEALEWYYTLPPNSIDSFYTVTTLFKRQFSANRREWVFAAELFNLKQGRDELLRTFMRRYSETARRVKGVSHEFIITNLPNCLKPGFVSENLRTGDNGRNQRPFRRELKAPLGPRYDHYTHLTAPRDKGHTTAGCQELKDEIERLVRAGYLRDFVKAETGQRGRSPQRGPSPRKYKRSPEPSRQKPERTQQRSRSRSRKRDTTPKGRIDTISGGFVGGGASSSAHKRHLRNLRSVHTIARNPLSMPDITFIDRDFHAPDPEQDDPMVITARIAEYDVSKVLIDQGSSVNILYWTIFQKMALAEEAITPFHEQIVGFAGKRVDTRGYLDLRTRLGTDDQSKEICVRFLLVEANTSYNALLGRPCLNAFGAIVSTPHLAMKFPFGRGEICTVRADQKTARQCYTASLKATTYKRERRPETILVDLDPRTNTDDRIQPQGEIKPFVLGKNEEQITNIGADLTPTNEGDLITLLRTNGNLFAWSASDMPGIHPKVITHKLSIFREARPIAQKKIRLGTEKRVAVQKEVDKLISAGFIREITYTTWLANVVMVKKSSGQWRICVDFTDLNKACPKDNYPLPSIDRLVDGASGHMVLSFLDAYSGYNQIPMYAPDRSNTAFITEQTNYCYEVMPFGLKNAGATYQRLMDKIFHNQIGRCMEVYVDDMVIRSCSHHQHLRDLTEVFQQLKRYGLRLNPSKCTFGVSAANPDKCRAFLEMRTPTKLKEVQCLVRRLTALSRFIPRLSKHIKLILSNMKKNVPRHSDDHCEAAFSAVKNILTNPPIMNRPEEGFDLQLYLPCPVIRTLQGAEERYSQVEKVVLALLTAARRLCPYFQSHQVVVRTDHPVARILRKPDLAGRMVSWSIELSEFGLRFEPQGSIIGQHLADFAAELPRTTEPSVWNLNVDGSSDKRGAGAGIVLEGPNGILVEQAISFTFQLNNNKAEYEAFISGLLLAAELNIQHLECRMNSQLVVGHINDTFQVKDNHLLRYYHKVSDLIKAFDTFRIIHVPREQNSRADLLSKLTRGRGNSQLTSIIKTKLDQPLSETCATSVTPPTTDWRQDIIQLMIQQEQGARVSATDSKRIARFTFIGDDLYRRGYTMPLLKCLSSQEAKYVMEELHHEICGSHSGKKTLRAKILRAGFYWPSIEQDCKDFVQKCISCQSHGHDTRIPSSELMVIIAPWSFAQWGMDIAGPLPLAKGQCKYLLVAIDYFTKWIEVEALATISARKIQSFIWHLICRFGIPQKIIIDNGRQFIDRTLEDFLHGLGIKHVTSSVEHPQTNGQAETANKAIISELKKRLGQAKGLWVEEMPEVLWAYRCTPHGSTGETPFNLTYGTDAMLPGEIGESSLRRHIQDMTLNEEQLRMNLDTLLERREVALIKNEAQKRLISRRYNTKVRPRHFNEGDLVWRKRGDARKNKSHGKLADNWEGPFRISKDLKNGAYQLEYLDDKVVLNTWNVTHLKFYYS</sequence>
<dbReference type="GeneID" id="106754906"/>
<evidence type="ECO:0000256" key="1">
    <source>
        <dbReference type="ARBA" id="ARBA00012493"/>
    </source>
</evidence>
<dbReference type="InterPro" id="IPR041373">
    <property type="entry name" value="RT_RNaseH"/>
</dbReference>
<dbReference type="Gene3D" id="3.30.420.10">
    <property type="entry name" value="Ribonuclease H-like superfamily/Ribonuclease H"/>
    <property type="match status" value="2"/>
</dbReference>
<evidence type="ECO:0000256" key="3">
    <source>
        <dbReference type="ARBA" id="ARBA00022695"/>
    </source>
</evidence>
<dbReference type="Gene3D" id="3.30.70.270">
    <property type="match status" value="2"/>
</dbReference>
<proteinExistence type="predicted"/>
<evidence type="ECO:0000256" key="2">
    <source>
        <dbReference type="ARBA" id="ARBA00022679"/>
    </source>
</evidence>
<dbReference type="GO" id="GO:0003964">
    <property type="term" value="F:RNA-directed DNA polymerase activity"/>
    <property type="evidence" value="ECO:0007669"/>
    <property type="project" value="UniProtKB-KW"/>
</dbReference>
<dbReference type="Pfam" id="PF17917">
    <property type="entry name" value="RT_RNaseH"/>
    <property type="match status" value="1"/>
</dbReference>
<keyword evidence="4" id="KW-0540">Nuclease</keyword>
<dbReference type="InterPro" id="IPR041588">
    <property type="entry name" value="Integrase_H2C2"/>
</dbReference>
<dbReference type="InterPro" id="IPR021109">
    <property type="entry name" value="Peptidase_aspartic_dom_sf"/>
</dbReference>
<dbReference type="InterPro" id="IPR043128">
    <property type="entry name" value="Rev_trsase/Diguanyl_cyclase"/>
</dbReference>
<dbReference type="KEGG" id="vra:106754906"/>
<dbReference type="InterPro" id="IPR043502">
    <property type="entry name" value="DNA/RNA_pol_sf"/>
</dbReference>
<keyword evidence="3" id="KW-0548">Nucleotidyltransferase</keyword>
<reference evidence="13" key="1">
    <citation type="submission" date="2025-08" db="UniProtKB">
        <authorList>
            <consortium name="RefSeq"/>
        </authorList>
    </citation>
    <scope>IDENTIFICATION</scope>
    <source>
        <tissue evidence="13">Leaf</tissue>
    </source>
</reference>
<dbReference type="Pfam" id="PF17921">
    <property type="entry name" value="Integrase_H2C2"/>
    <property type="match status" value="1"/>
</dbReference>
<evidence type="ECO:0000256" key="9">
    <source>
        <dbReference type="SAM" id="MobiDB-lite"/>
    </source>
</evidence>
<protein>
    <recommendedName>
        <fullName evidence="1">RNA-directed DNA polymerase</fullName>
        <ecNumber evidence="1">2.7.7.49</ecNumber>
    </recommendedName>
</protein>
<dbReference type="PROSITE" id="PS50994">
    <property type="entry name" value="INTEGRASE"/>
    <property type="match status" value="1"/>
</dbReference>
<dbReference type="Pfam" id="PF00665">
    <property type="entry name" value="rve"/>
    <property type="match status" value="1"/>
</dbReference>
<dbReference type="OrthoDB" id="912942at2759"/>
<evidence type="ECO:0000256" key="5">
    <source>
        <dbReference type="ARBA" id="ARBA00022759"/>
    </source>
</evidence>
<keyword evidence="8" id="KW-0233">DNA recombination</keyword>
<feature type="region of interest" description="Disordered" evidence="9">
    <location>
        <begin position="42"/>
        <end position="83"/>
    </location>
</feature>
<dbReference type="Pfam" id="PF03732">
    <property type="entry name" value="Retrotrans_gag"/>
    <property type="match status" value="1"/>
</dbReference>
<dbReference type="GO" id="GO:0015074">
    <property type="term" value="P:DNA integration"/>
    <property type="evidence" value="ECO:0007669"/>
    <property type="project" value="InterPro"/>
</dbReference>